<organism evidence="2 3">
    <name type="scientific">Vibrio agarilyticus</name>
    <dbReference type="NCBI Taxonomy" id="2726741"/>
    <lineage>
        <taxon>Bacteria</taxon>
        <taxon>Pseudomonadati</taxon>
        <taxon>Pseudomonadota</taxon>
        <taxon>Gammaproteobacteria</taxon>
        <taxon>Vibrionales</taxon>
        <taxon>Vibrionaceae</taxon>
        <taxon>Vibrio</taxon>
    </lineage>
</organism>
<dbReference type="AlphaFoldDB" id="A0A7X8TS50"/>
<evidence type="ECO:0000313" key="3">
    <source>
        <dbReference type="Proteomes" id="UP000535589"/>
    </source>
</evidence>
<keyword evidence="3" id="KW-1185">Reference proteome</keyword>
<sequence>MKKNSIFNNGLDTKNPHKYEVDLSLEGARRGCLIGAMIGSKIPHPLATPVCVMMFCIIGGVLGKS</sequence>
<dbReference type="Proteomes" id="UP000535589">
    <property type="component" value="Unassembled WGS sequence"/>
</dbReference>
<proteinExistence type="predicted"/>
<keyword evidence="1" id="KW-1133">Transmembrane helix</keyword>
<keyword evidence="1" id="KW-0472">Membrane</keyword>
<feature type="transmembrane region" description="Helical" evidence="1">
    <location>
        <begin position="46"/>
        <end position="63"/>
    </location>
</feature>
<comment type="caution">
    <text evidence="2">The sequence shown here is derived from an EMBL/GenBank/DDBJ whole genome shotgun (WGS) entry which is preliminary data.</text>
</comment>
<gene>
    <name evidence="2" type="ORF">HGP28_11960</name>
</gene>
<protein>
    <submittedName>
        <fullName evidence="2">Uncharacterized protein</fullName>
    </submittedName>
</protein>
<name>A0A7X8TS50_9VIBR</name>
<accession>A0A7X8TS50</accession>
<evidence type="ECO:0000256" key="1">
    <source>
        <dbReference type="SAM" id="Phobius"/>
    </source>
</evidence>
<evidence type="ECO:0000313" key="2">
    <source>
        <dbReference type="EMBL" id="NLS13607.1"/>
    </source>
</evidence>
<dbReference type="RefSeq" id="WP_168836701.1">
    <property type="nucleotide sequence ID" value="NZ_JABAIK010000010.1"/>
</dbReference>
<reference evidence="2 3" key="1">
    <citation type="submission" date="2020-04" db="EMBL/GenBank/DDBJ databases">
        <title>Vibrio sp. SM6, a novel species isolated from seawater.</title>
        <authorList>
            <person name="Wang X."/>
        </authorList>
    </citation>
    <scope>NUCLEOTIDE SEQUENCE [LARGE SCALE GENOMIC DNA]</scope>
    <source>
        <strain evidence="2 3">SM6</strain>
    </source>
</reference>
<keyword evidence="1" id="KW-0812">Transmembrane</keyword>
<dbReference type="EMBL" id="JABAIK010000010">
    <property type="protein sequence ID" value="NLS13607.1"/>
    <property type="molecule type" value="Genomic_DNA"/>
</dbReference>